<evidence type="ECO:0000313" key="14">
    <source>
        <dbReference type="Proteomes" id="UP000249239"/>
    </source>
</evidence>
<reference evidence="13 14" key="1">
    <citation type="submission" date="2018-06" db="EMBL/GenBank/DDBJ databases">
        <title>Genomic Encyclopedia of Archaeal and Bacterial Type Strains, Phase II (KMG-II): from individual species to whole genera.</title>
        <authorList>
            <person name="Goeker M."/>
        </authorList>
    </citation>
    <scope>NUCLEOTIDE SEQUENCE [LARGE SCALE GENOMIC DNA]</scope>
    <source>
        <strain evidence="13 14">DSM 6779</strain>
    </source>
</reference>
<keyword evidence="4" id="KW-0858">Xylan degradation</keyword>
<dbReference type="InterPro" id="IPR017853">
    <property type="entry name" value="GH"/>
</dbReference>
<feature type="signal peptide" evidence="11">
    <location>
        <begin position="1"/>
        <end position="20"/>
    </location>
</feature>
<dbReference type="PANTHER" id="PTHR31490">
    <property type="entry name" value="GLYCOSYL HYDROLASE"/>
    <property type="match status" value="1"/>
</dbReference>
<dbReference type="EC" id="3.2.1.8" evidence="3"/>
<evidence type="ECO:0000256" key="8">
    <source>
        <dbReference type="ARBA" id="ARBA00023295"/>
    </source>
</evidence>
<dbReference type="InterPro" id="IPR001000">
    <property type="entry name" value="GH10_dom"/>
</dbReference>
<dbReference type="InterPro" id="IPR031158">
    <property type="entry name" value="GH10_AS"/>
</dbReference>
<dbReference type="RefSeq" id="WP_111446825.1">
    <property type="nucleotide sequence ID" value="NZ_QKZK01000035.1"/>
</dbReference>
<evidence type="ECO:0000256" key="2">
    <source>
        <dbReference type="ARBA" id="ARBA00007495"/>
    </source>
</evidence>
<accession>A0A2W7MUQ0</accession>
<sequence>MKLRFLFLAFAAYGTMTSGAQNYTTFNPANETNYGYLKNYLPLKQYVNHVQYPNFKLGLAVSANDYLNNNTVKAVVNGYFTETVAGNEMKMSSCVSSNGAMNFTTVTNFVNAASTAGVHVFGHTLAWHSQQPTGYLNGLIKDKDPVPFADSDITVWTLLKSKDFTQDKSIGWTSNKTTYGFSTSFVTDGLQVNTTKKTTNTYDVQYIVMDNIPTVTGVTYQMTITVKGSAAGNIHSKLGNWSGGANAEIPFTTEWQDVVINYTSTIDNSFLLFQHGDFVGDIWIKNIRFDKSVGGKKATRSCIVMDATAKNANTWDNQFWIKLGSFNAGDTYEFSAEVRADNVAKASTQTHNAPGSYVTYQAIGDVNFTTDWKTVTKTGSFTNAGQSIAFNLNEFSGANKYCFDNISFKVNGVERVTNGNLDGTDVSSFAWRHYGDASVASATITANYNYVILPQSIPLSDQEKHDILVDAMDRWIAGMMNACGGKVKAWDVVNEAISGSDSDGDGFYDLQHENGDDANFFWQDHMGDLEYTRQAVRLARLHYANSMASKGGDDGQLTLFINDYNLESDWDGNKKLKSLIKWIERWEEDGVTTIDGIGSQMHISCYMNDATQTSKKNAIENSFKLMAATGKLVRISELDMGMVDASGNDVATANVTEEMHQRMADLYEWIIKKYFEIVPANQQWGICQWCATDAPTNSGWRADLPVGLWTLDWYRKHTYAGFARGLGAPQNPTSVDRIIIDSNNQAPAPIYDLYGRNLGNDLEILPAGIYIQNGKKFLMR</sequence>
<dbReference type="EMBL" id="QKZK01000035">
    <property type="protein sequence ID" value="PZX11865.1"/>
    <property type="molecule type" value="Genomic_DNA"/>
</dbReference>
<proteinExistence type="inferred from homology"/>
<dbReference type="SUPFAM" id="SSF49785">
    <property type="entry name" value="Galactose-binding domain-like"/>
    <property type="match status" value="2"/>
</dbReference>
<evidence type="ECO:0000256" key="5">
    <source>
        <dbReference type="ARBA" id="ARBA00022729"/>
    </source>
</evidence>
<dbReference type="SUPFAM" id="SSF51445">
    <property type="entry name" value="(Trans)glycosidases"/>
    <property type="match status" value="1"/>
</dbReference>
<comment type="caution">
    <text evidence="13">The sequence shown here is derived from an EMBL/GenBank/DDBJ whole genome shotgun (WGS) entry which is preliminary data.</text>
</comment>
<keyword evidence="5 11" id="KW-0732">Signal</keyword>
<evidence type="ECO:0000256" key="1">
    <source>
        <dbReference type="ARBA" id="ARBA00000681"/>
    </source>
</evidence>
<evidence type="ECO:0000256" key="6">
    <source>
        <dbReference type="ARBA" id="ARBA00022801"/>
    </source>
</evidence>
<evidence type="ECO:0000313" key="13">
    <source>
        <dbReference type="EMBL" id="PZX11865.1"/>
    </source>
</evidence>
<feature type="active site" description="Nucleophile" evidence="10">
    <location>
        <position position="637"/>
    </location>
</feature>
<gene>
    <name evidence="13" type="ORF">LX69_03011</name>
</gene>
<dbReference type="PANTHER" id="PTHR31490:SF88">
    <property type="entry name" value="BETA-XYLANASE"/>
    <property type="match status" value="1"/>
</dbReference>
<feature type="domain" description="GH10" evidence="12">
    <location>
        <begin position="419"/>
        <end position="726"/>
    </location>
</feature>
<comment type="catalytic activity">
    <reaction evidence="1">
        <text>Endohydrolysis of (1-&gt;4)-beta-D-xylosidic linkages in xylans.</text>
        <dbReference type="EC" id="3.2.1.8"/>
    </reaction>
</comment>
<comment type="similarity">
    <text evidence="2">Belongs to the glycosyl hydrolase 10 (cellulase F) family.</text>
</comment>
<feature type="chain" id="PRO_5016007718" description="endo-1,4-beta-xylanase" evidence="11">
    <location>
        <begin position="21"/>
        <end position="780"/>
    </location>
</feature>
<evidence type="ECO:0000256" key="4">
    <source>
        <dbReference type="ARBA" id="ARBA00022651"/>
    </source>
</evidence>
<evidence type="ECO:0000256" key="7">
    <source>
        <dbReference type="ARBA" id="ARBA00023277"/>
    </source>
</evidence>
<keyword evidence="14" id="KW-1185">Reference proteome</keyword>
<dbReference type="AlphaFoldDB" id="A0A2W7MUQ0"/>
<dbReference type="OrthoDB" id="1032269at2"/>
<dbReference type="PROSITE" id="PS00591">
    <property type="entry name" value="GH10_1"/>
    <property type="match status" value="1"/>
</dbReference>
<dbReference type="Proteomes" id="UP000249239">
    <property type="component" value="Unassembled WGS sequence"/>
</dbReference>
<dbReference type="InterPro" id="IPR008979">
    <property type="entry name" value="Galactose-bd-like_sf"/>
</dbReference>
<keyword evidence="8" id="KW-0326">Glycosidase</keyword>
<dbReference type="Gene3D" id="2.60.120.260">
    <property type="entry name" value="Galactose-binding domain-like"/>
    <property type="match status" value="2"/>
</dbReference>
<keyword evidence="7" id="KW-0119">Carbohydrate metabolism</keyword>
<dbReference type="Gene3D" id="3.20.20.80">
    <property type="entry name" value="Glycosidases"/>
    <property type="match status" value="2"/>
</dbReference>
<dbReference type="InterPro" id="IPR044846">
    <property type="entry name" value="GH10"/>
</dbReference>
<dbReference type="GO" id="GO:0045493">
    <property type="term" value="P:xylan catabolic process"/>
    <property type="evidence" value="ECO:0007669"/>
    <property type="project" value="UniProtKB-KW"/>
</dbReference>
<protein>
    <recommendedName>
        <fullName evidence="3">endo-1,4-beta-xylanase</fullName>
        <ecNumber evidence="3">3.2.1.8</ecNumber>
    </recommendedName>
</protein>
<keyword evidence="6 13" id="KW-0378">Hydrolase</keyword>
<name>A0A2W7MUQ0_9BACT</name>
<evidence type="ECO:0000256" key="10">
    <source>
        <dbReference type="PROSITE-ProRule" id="PRU10061"/>
    </source>
</evidence>
<organism evidence="13 14">
    <name type="scientific">Breznakibacter xylanolyticus</name>
    <dbReference type="NCBI Taxonomy" id="990"/>
    <lineage>
        <taxon>Bacteria</taxon>
        <taxon>Pseudomonadati</taxon>
        <taxon>Bacteroidota</taxon>
        <taxon>Bacteroidia</taxon>
        <taxon>Marinilabiliales</taxon>
        <taxon>Marinilabiliaceae</taxon>
        <taxon>Breznakibacter</taxon>
    </lineage>
</organism>
<evidence type="ECO:0000256" key="11">
    <source>
        <dbReference type="SAM" id="SignalP"/>
    </source>
</evidence>
<dbReference type="Pfam" id="PF00331">
    <property type="entry name" value="Glyco_hydro_10"/>
    <property type="match status" value="2"/>
</dbReference>
<dbReference type="GO" id="GO:0031176">
    <property type="term" value="F:endo-1,4-beta-xylanase activity"/>
    <property type="evidence" value="ECO:0007669"/>
    <property type="project" value="UniProtKB-EC"/>
</dbReference>
<dbReference type="SMART" id="SM00633">
    <property type="entry name" value="Glyco_10"/>
    <property type="match status" value="1"/>
</dbReference>
<evidence type="ECO:0000259" key="12">
    <source>
        <dbReference type="SMART" id="SM00633"/>
    </source>
</evidence>
<evidence type="ECO:0000256" key="9">
    <source>
        <dbReference type="ARBA" id="ARBA00023326"/>
    </source>
</evidence>
<keyword evidence="9" id="KW-0624">Polysaccharide degradation</keyword>
<evidence type="ECO:0000256" key="3">
    <source>
        <dbReference type="ARBA" id="ARBA00012590"/>
    </source>
</evidence>